<organism evidence="2 3">
    <name type="scientific">Cordyceps javanica</name>
    <dbReference type="NCBI Taxonomy" id="43265"/>
    <lineage>
        <taxon>Eukaryota</taxon>
        <taxon>Fungi</taxon>
        <taxon>Dikarya</taxon>
        <taxon>Ascomycota</taxon>
        <taxon>Pezizomycotina</taxon>
        <taxon>Sordariomycetes</taxon>
        <taxon>Hypocreomycetidae</taxon>
        <taxon>Hypocreales</taxon>
        <taxon>Cordycipitaceae</taxon>
        <taxon>Cordyceps</taxon>
    </lineage>
</organism>
<evidence type="ECO:0000256" key="1">
    <source>
        <dbReference type="SAM" id="MobiDB-lite"/>
    </source>
</evidence>
<name>A0A545VF76_9HYPO</name>
<evidence type="ECO:0000313" key="3">
    <source>
        <dbReference type="Proteomes" id="UP000315783"/>
    </source>
</evidence>
<dbReference type="AlphaFoldDB" id="A0A545VF76"/>
<protein>
    <submittedName>
        <fullName evidence="2">Uncharacterized protein</fullName>
    </submittedName>
</protein>
<gene>
    <name evidence="2" type="ORF">IF1G_00310</name>
</gene>
<dbReference type="Proteomes" id="UP000315783">
    <property type="component" value="Unassembled WGS sequence"/>
</dbReference>
<accession>A0A545VF76</accession>
<feature type="region of interest" description="Disordered" evidence="1">
    <location>
        <begin position="21"/>
        <end position="57"/>
    </location>
</feature>
<comment type="caution">
    <text evidence="2">The sequence shown here is derived from an EMBL/GenBank/DDBJ whole genome shotgun (WGS) entry which is preliminary data.</text>
</comment>
<proteinExistence type="predicted"/>
<dbReference type="EMBL" id="SPUK01000001">
    <property type="protein sequence ID" value="TQW00379.1"/>
    <property type="molecule type" value="Genomic_DNA"/>
</dbReference>
<evidence type="ECO:0000313" key="2">
    <source>
        <dbReference type="EMBL" id="TQW00379.1"/>
    </source>
</evidence>
<sequence length="163" mass="18405">MAVEAKSTRLRLFRYIPLPRRHSCSGRTQHNNKLRPPSVAQRKKSKGRGRVGASGHAACRPPMRRLYETVSHLGNRFNVRGARVPYPPPAVGLCQGRMEPPGGGLNFKKVQSVSLYVFSSVLIRHSRLFACRFAGWRAKDNHGRPQCDIYIYGWSWCPAGHIQ</sequence>
<reference evidence="2 3" key="1">
    <citation type="journal article" date="2019" name="Appl. Microbiol. Biotechnol.">
        <title>Genome sequence of Isaria javanica and comparative genome analysis insights into family S53 peptidase evolution in fungal entomopathogens.</title>
        <authorList>
            <person name="Lin R."/>
            <person name="Zhang X."/>
            <person name="Xin B."/>
            <person name="Zou M."/>
            <person name="Gao Y."/>
            <person name="Qin F."/>
            <person name="Hu Q."/>
            <person name="Xie B."/>
            <person name="Cheng X."/>
        </authorList>
    </citation>
    <scope>NUCLEOTIDE SEQUENCE [LARGE SCALE GENOMIC DNA]</scope>
    <source>
        <strain evidence="2 3">IJ1G</strain>
    </source>
</reference>
<keyword evidence="3" id="KW-1185">Reference proteome</keyword>